<dbReference type="InterPro" id="IPR029052">
    <property type="entry name" value="Metallo-depent_PP-like"/>
</dbReference>
<evidence type="ECO:0000259" key="1">
    <source>
        <dbReference type="Pfam" id="PF09423"/>
    </source>
</evidence>
<keyword evidence="3" id="KW-0378">Hydrolase</keyword>
<reference evidence="3" key="1">
    <citation type="submission" date="2022-06" db="EMBL/GenBank/DDBJ databases">
        <title>Sequencing the genomes of 1000 actinobacteria strains.</title>
        <authorList>
            <person name="Klenk H.-P."/>
        </authorList>
    </citation>
    <scope>NUCLEOTIDE SEQUENCE</scope>
    <source>
        <strain evidence="3">DSM 46694</strain>
    </source>
</reference>
<dbReference type="AlphaFoldDB" id="A0A9X2GLX9"/>
<sequence length="504" mass="55048">MSRRSFLAAGLYSGVPSLIPSLTPPASFGEPFTLGVASGDPDPGGFVLWTRLAPAPLAEDGLGGMPEAPVPVHWQVSTDPAGKNVVRRGTQEAVREWAHTVHVEVTGLRPGRPYWYRFKAGTHLSPTGRALTTPAPGTTARPLRMAVCSCANYQHGYFTAYAAIASERPDLVLNLGDYIYEQGSDQQLAPGGNVRDHQGAQAVTLADYRRRHALYKTDPDLRAAHAAAPWVVVLDDHEVLNNWTSLIPAERRRAAFRAYYEHMPLRSGARAGGAAVQLYRRLRWGDLAALHVLDTRQYRDPHLCGAGFRSCTLPAGPSRTMLGLDQEQWLLDGLSRSRARWDLIGQQVFFGQRDRDPGIERLVRQDAWDGYTAARQRVTEGWIQAKARNVAVLTGDVHAHWAGNLVLDYDDPASRPIGAEFAVTSITSGGDGHDLDQAADPLLAANPHLKLHLRHRGYLMLQVTPSALTADFKILRYVSRPGAPAEKGATLVLPDRGQGLTSST</sequence>
<dbReference type="PANTHER" id="PTHR43606">
    <property type="entry name" value="PHOSPHATASE, PUTATIVE (AFU_ORTHOLOGUE AFUA_6G08710)-RELATED"/>
    <property type="match status" value="1"/>
</dbReference>
<accession>A0A9X2GLX9</accession>
<protein>
    <submittedName>
        <fullName evidence="3">Alkaline phosphatase D</fullName>
        <ecNumber evidence="3">3.1.3.1</ecNumber>
    </submittedName>
</protein>
<comment type="caution">
    <text evidence="3">The sequence shown here is derived from an EMBL/GenBank/DDBJ whole genome shotgun (WGS) entry which is preliminary data.</text>
</comment>
<dbReference type="InterPro" id="IPR038607">
    <property type="entry name" value="PhoD-like_sf"/>
</dbReference>
<dbReference type="InterPro" id="IPR018946">
    <property type="entry name" value="PhoD-like_MPP"/>
</dbReference>
<feature type="domain" description="PhoD-like phosphatase metallophosphatase" evidence="1">
    <location>
        <begin position="145"/>
        <end position="472"/>
    </location>
</feature>
<evidence type="ECO:0000313" key="4">
    <source>
        <dbReference type="Proteomes" id="UP001139648"/>
    </source>
</evidence>
<dbReference type="SUPFAM" id="SSF56300">
    <property type="entry name" value="Metallo-dependent phosphatases"/>
    <property type="match status" value="1"/>
</dbReference>
<name>A0A9X2GLX9_9ACTN</name>
<dbReference type="CDD" id="cd07389">
    <property type="entry name" value="MPP_PhoD"/>
    <property type="match status" value="1"/>
</dbReference>
<gene>
    <name evidence="3" type="ORF">HD597_004966</name>
</gene>
<dbReference type="PANTHER" id="PTHR43606:SF2">
    <property type="entry name" value="ALKALINE PHOSPHATASE FAMILY PROTEIN (AFU_ORTHOLOGUE AFUA_5G03860)"/>
    <property type="match status" value="1"/>
</dbReference>
<dbReference type="Proteomes" id="UP001139648">
    <property type="component" value="Unassembled WGS sequence"/>
</dbReference>
<evidence type="ECO:0000313" key="3">
    <source>
        <dbReference type="EMBL" id="MCP2357946.1"/>
    </source>
</evidence>
<dbReference type="InterPro" id="IPR052900">
    <property type="entry name" value="Phospholipid_Metab_Enz"/>
</dbReference>
<dbReference type="InterPro" id="IPR032093">
    <property type="entry name" value="PhoD_N"/>
</dbReference>
<evidence type="ECO:0000259" key="2">
    <source>
        <dbReference type="Pfam" id="PF16655"/>
    </source>
</evidence>
<dbReference type="Gene3D" id="2.60.40.380">
    <property type="entry name" value="Purple acid phosphatase-like, N-terminal"/>
    <property type="match status" value="1"/>
</dbReference>
<dbReference type="EC" id="3.1.3.1" evidence="3"/>
<feature type="domain" description="Phospholipase D N-terminal" evidence="2">
    <location>
        <begin position="34"/>
        <end position="132"/>
    </location>
</feature>
<keyword evidence="4" id="KW-1185">Reference proteome</keyword>
<dbReference type="RefSeq" id="WP_253745046.1">
    <property type="nucleotide sequence ID" value="NZ_BAABKA010000018.1"/>
</dbReference>
<proteinExistence type="predicted"/>
<dbReference type="GO" id="GO:0004035">
    <property type="term" value="F:alkaline phosphatase activity"/>
    <property type="evidence" value="ECO:0007669"/>
    <property type="project" value="UniProtKB-EC"/>
</dbReference>
<dbReference type="Pfam" id="PF16655">
    <property type="entry name" value="PhoD_N"/>
    <property type="match status" value="1"/>
</dbReference>
<dbReference type="Pfam" id="PF09423">
    <property type="entry name" value="PhoD"/>
    <property type="match status" value="1"/>
</dbReference>
<dbReference type="EMBL" id="JAMZEB010000002">
    <property type="protein sequence ID" value="MCP2357946.1"/>
    <property type="molecule type" value="Genomic_DNA"/>
</dbReference>
<organism evidence="3 4">
    <name type="scientific">Nonomuraea thailandensis</name>
    <dbReference type="NCBI Taxonomy" id="1188745"/>
    <lineage>
        <taxon>Bacteria</taxon>
        <taxon>Bacillati</taxon>
        <taxon>Actinomycetota</taxon>
        <taxon>Actinomycetes</taxon>
        <taxon>Streptosporangiales</taxon>
        <taxon>Streptosporangiaceae</taxon>
        <taxon>Nonomuraea</taxon>
    </lineage>
</organism>
<dbReference type="Gene3D" id="3.60.21.70">
    <property type="entry name" value="PhoD-like phosphatase"/>
    <property type="match status" value="1"/>
</dbReference>